<evidence type="ECO:0000256" key="9">
    <source>
        <dbReference type="ARBA" id="ARBA00023065"/>
    </source>
</evidence>
<feature type="transmembrane region" description="Helical" evidence="12">
    <location>
        <begin position="396"/>
        <end position="415"/>
    </location>
</feature>
<feature type="transmembrane region" description="Helical" evidence="12">
    <location>
        <begin position="121"/>
        <end position="149"/>
    </location>
</feature>
<comment type="caution">
    <text evidence="13">The sequence shown here is derived from an EMBL/GenBank/DDBJ whole genome shotgun (WGS) entry which is preliminary data.</text>
</comment>
<evidence type="ECO:0000256" key="11">
    <source>
        <dbReference type="ARBA" id="ARBA00023201"/>
    </source>
</evidence>
<dbReference type="Pfam" id="PF00474">
    <property type="entry name" value="SSF"/>
    <property type="match status" value="1"/>
</dbReference>
<dbReference type="InterPro" id="IPR001734">
    <property type="entry name" value="Na/solute_symporter"/>
</dbReference>
<feature type="transmembrane region" description="Helical" evidence="12">
    <location>
        <begin position="317"/>
        <end position="350"/>
    </location>
</feature>
<feature type="transmembrane region" description="Helical" evidence="12">
    <location>
        <begin position="235"/>
        <end position="253"/>
    </location>
</feature>
<evidence type="ECO:0000256" key="8">
    <source>
        <dbReference type="ARBA" id="ARBA00023053"/>
    </source>
</evidence>
<feature type="transmembrane region" description="Helical" evidence="12">
    <location>
        <begin position="274"/>
        <end position="297"/>
    </location>
</feature>
<dbReference type="EMBL" id="BARU01000604">
    <property type="protein sequence ID" value="GAH22763.1"/>
    <property type="molecule type" value="Genomic_DNA"/>
</dbReference>
<evidence type="ECO:0008006" key="14">
    <source>
        <dbReference type="Google" id="ProtNLM"/>
    </source>
</evidence>
<dbReference type="InterPro" id="IPR050277">
    <property type="entry name" value="Sodium:Solute_Symporter"/>
</dbReference>
<name>X1FPR2_9ZZZZ</name>
<dbReference type="GO" id="GO:0005886">
    <property type="term" value="C:plasma membrane"/>
    <property type="evidence" value="ECO:0007669"/>
    <property type="project" value="UniProtKB-SubCell"/>
</dbReference>
<evidence type="ECO:0000256" key="5">
    <source>
        <dbReference type="ARBA" id="ARBA00022692"/>
    </source>
</evidence>
<comment type="subcellular location">
    <subcellularLocation>
        <location evidence="1">Cell membrane</location>
        <topology evidence="1">Multi-pass membrane protein</topology>
    </subcellularLocation>
</comment>
<evidence type="ECO:0000256" key="4">
    <source>
        <dbReference type="ARBA" id="ARBA00022475"/>
    </source>
</evidence>
<evidence type="ECO:0000256" key="2">
    <source>
        <dbReference type="ARBA" id="ARBA00006434"/>
    </source>
</evidence>
<sequence length="418" mass="44512">MSAAFWVWFGIAIYIVAGLAIALMARRQLGAGVSEFFLANRKLGGFLSAMTYSATTYSAFMMIGLAGLTYFHGVGALGFELTYLCGMFMMVFFLPRFWLVGKKYGYVSPIELLSDRYQSKWVGATAAILALVFLVPYGAVQLMGVGYLMNGISQGVIPVVAGIIIAVVCAIAWSSIAGLRSVAWTDAFQAVIMITVSAAVLGVVVASLGGLGAFFSKLESAVPGLLTVPAATGAWNINMFIGLALPWLFFLISNPQVSQRLFIPKSVTAMKQMLGGFLIFGFIYTLISVLWGFSATLLVPGLENADLATPTLLALPIIPMGLAIIVMIGITAAAISTIDSILLTLSSVWARDIYKGLINPKVSEKRELRVGQWVIPIMAIIAFVFAWWVAEQAGGVLELMIAPLAAAASAGLLMAGEQ</sequence>
<protein>
    <recommendedName>
        <fullName evidence="14">Sodium:solute symporter family protein</fullName>
    </recommendedName>
</protein>
<keyword evidence="10 12" id="KW-0472">Membrane</keyword>
<dbReference type="GO" id="GO:0015293">
    <property type="term" value="F:symporter activity"/>
    <property type="evidence" value="ECO:0007669"/>
    <property type="project" value="UniProtKB-KW"/>
</dbReference>
<feature type="transmembrane region" description="Helical" evidence="12">
    <location>
        <begin position="81"/>
        <end position="100"/>
    </location>
</feature>
<accession>X1FPR2</accession>
<evidence type="ECO:0000256" key="12">
    <source>
        <dbReference type="SAM" id="Phobius"/>
    </source>
</evidence>
<keyword evidence="5 12" id="KW-0812">Transmembrane</keyword>
<keyword evidence="6" id="KW-0769">Symport</keyword>
<organism evidence="13">
    <name type="scientific">marine sediment metagenome</name>
    <dbReference type="NCBI Taxonomy" id="412755"/>
    <lineage>
        <taxon>unclassified sequences</taxon>
        <taxon>metagenomes</taxon>
        <taxon>ecological metagenomes</taxon>
    </lineage>
</organism>
<dbReference type="GO" id="GO:0006814">
    <property type="term" value="P:sodium ion transport"/>
    <property type="evidence" value="ECO:0007669"/>
    <property type="project" value="UniProtKB-KW"/>
</dbReference>
<feature type="transmembrane region" description="Helical" evidence="12">
    <location>
        <begin position="6"/>
        <end position="25"/>
    </location>
</feature>
<proteinExistence type="inferred from homology"/>
<keyword evidence="4" id="KW-1003">Cell membrane</keyword>
<evidence type="ECO:0000256" key="1">
    <source>
        <dbReference type="ARBA" id="ARBA00004651"/>
    </source>
</evidence>
<keyword evidence="3" id="KW-0813">Transport</keyword>
<keyword evidence="9" id="KW-0406">Ion transport</keyword>
<evidence type="ECO:0000256" key="7">
    <source>
        <dbReference type="ARBA" id="ARBA00022989"/>
    </source>
</evidence>
<dbReference type="PROSITE" id="PS50283">
    <property type="entry name" value="NA_SOLUT_SYMP_3"/>
    <property type="match status" value="1"/>
</dbReference>
<keyword evidence="7 12" id="KW-1133">Transmembrane helix</keyword>
<dbReference type="Gene3D" id="1.20.1730.10">
    <property type="entry name" value="Sodium/glucose cotransporter"/>
    <property type="match status" value="1"/>
</dbReference>
<feature type="transmembrane region" description="Helical" evidence="12">
    <location>
        <begin position="46"/>
        <end position="69"/>
    </location>
</feature>
<dbReference type="PANTHER" id="PTHR48086">
    <property type="entry name" value="SODIUM/PROLINE SYMPORTER-RELATED"/>
    <property type="match status" value="1"/>
</dbReference>
<dbReference type="CDD" id="cd10322">
    <property type="entry name" value="SLC5sbd"/>
    <property type="match status" value="1"/>
</dbReference>
<reference evidence="13" key="1">
    <citation type="journal article" date="2014" name="Front. Microbiol.">
        <title>High frequency of phylogenetically diverse reductive dehalogenase-homologous genes in deep subseafloor sedimentary metagenomes.</title>
        <authorList>
            <person name="Kawai M."/>
            <person name="Futagami T."/>
            <person name="Toyoda A."/>
            <person name="Takaki Y."/>
            <person name="Nishi S."/>
            <person name="Hori S."/>
            <person name="Arai W."/>
            <person name="Tsubouchi T."/>
            <person name="Morono Y."/>
            <person name="Uchiyama I."/>
            <person name="Ito T."/>
            <person name="Fujiyama A."/>
            <person name="Inagaki F."/>
            <person name="Takami H."/>
        </authorList>
    </citation>
    <scope>NUCLEOTIDE SEQUENCE</scope>
    <source>
        <strain evidence="13">Expedition CK06-06</strain>
    </source>
</reference>
<dbReference type="AlphaFoldDB" id="X1FPR2"/>
<dbReference type="InterPro" id="IPR038377">
    <property type="entry name" value="Na/Glc_symporter_sf"/>
</dbReference>
<evidence type="ECO:0000256" key="6">
    <source>
        <dbReference type="ARBA" id="ARBA00022847"/>
    </source>
</evidence>
<gene>
    <name evidence="13" type="ORF">S03H2_01929</name>
</gene>
<comment type="similarity">
    <text evidence="2">Belongs to the sodium:solute symporter (SSF) (TC 2.A.21) family.</text>
</comment>
<dbReference type="PANTHER" id="PTHR48086:SF3">
    <property type="entry name" value="SODIUM_PROLINE SYMPORTER"/>
    <property type="match status" value="1"/>
</dbReference>
<feature type="transmembrane region" description="Helical" evidence="12">
    <location>
        <begin position="155"/>
        <end position="179"/>
    </location>
</feature>
<feature type="transmembrane region" description="Helical" evidence="12">
    <location>
        <begin position="191"/>
        <end position="215"/>
    </location>
</feature>
<feature type="transmembrane region" description="Helical" evidence="12">
    <location>
        <begin position="370"/>
        <end position="390"/>
    </location>
</feature>
<keyword evidence="8" id="KW-0915">Sodium</keyword>
<evidence type="ECO:0000256" key="3">
    <source>
        <dbReference type="ARBA" id="ARBA00022448"/>
    </source>
</evidence>
<evidence type="ECO:0000256" key="10">
    <source>
        <dbReference type="ARBA" id="ARBA00023136"/>
    </source>
</evidence>
<evidence type="ECO:0000313" key="13">
    <source>
        <dbReference type="EMBL" id="GAH22763.1"/>
    </source>
</evidence>
<keyword evidence="11" id="KW-0739">Sodium transport</keyword>